<gene>
    <name evidence="2" type="ORF">FHS99_002430</name>
</gene>
<name>A0A7W9F3K6_9SPHN</name>
<dbReference type="Gene3D" id="3.30.420.10">
    <property type="entry name" value="Ribonuclease H-like superfamily/Ribonuclease H"/>
    <property type="match status" value="1"/>
</dbReference>
<dbReference type="GO" id="GO:0004523">
    <property type="term" value="F:RNA-DNA hybrid ribonuclease activity"/>
    <property type="evidence" value="ECO:0007669"/>
    <property type="project" value="UniProtKB-EC"/>
</dbReference>
<comment type="caution">
    <text evidence="2">The sequence shown here is derived from an EMBL/GenBank/DDBJ whole genome shotgun (WGS) entry which is preliminary data.</text>
</comment>
<dbReference type="InterPro" id="IPR036397">
    <property type="entry name" value="RNaseH_sf"/>
</dbReference>
<dbReference type="EC" id="3.1.26.4" evidence="2"/>
<dbReference type="OrthoDB" id="7508517at2"/>
<dbReference type="RefSeq" id="WP_157175935.1">
    <property type="nucleotide sequence ID" value="NZ_BMJP01000003.1"/>
</dbReference>
<dbReference type="EMBL" id="JACIJR010000005">
    <property type="protein sequence ID" value="MBB5729934.1"/>
    <property type="molecule type" value="Genomic_DNA"/>
</dbReference>
<sequence>MPEPLKLFFDGGCRPNPGRMSVAVFARGIPYVDLDKGTGDNSDAEWLALIHAMEVARTLGATDLVLLGDSMLVVTQATGKAKCRSPELRAHLARFDELKTHFTRLRIRHTGRTSNLAGIALERALDAEAALAHRAEITG</sequence>
<dbReference type="GO" id="GO:0003676">
    <property type="term" value="F:nucleic acid binding"/>
    <property type="evidence" value="ECO:0007669"/>
    <property type="project" value="InterPro"/>
</dbReference>
<evidence type="ECO:0000259" key="1">
    <source>
        <dbReference type="Pfam" id="PF13456"/>
    </source>
</evidence>
<keyword evidence="3" id="KW-1185">Reference proteome</keyword>
<accession>A0A7W9F3K6</accession>
<feature type="domain" description="RNase H type-1" evidence="1">
    <location>
        <begin position="38"/>
        <end position="117"/>
    </location>
</feature>
<dbReference type="SUPFAM" id="SSF53098">
    <property type="entry name" value="Ribonuclease H-like"/>
    <property type="match status" value="1"/>
</dbReference>
<dbReference type="InterPro" id="IPR002156">
    <property type="entry name" value="RNaseH_domain"/>
</dbReference>
<evidence type="ECO:0000313" key="2">
    <source>
        <dbReference type="EMBL" id="MBB5729934.1"/>
    </source>
</evidence>
<dbReference type="Proteomes" id="UP000546701">
    <property type="component" value="Unassembled WGS sequence"/>
</dbReference>
<dbReference type="Pfam" id="PF13456">
    <property type="entry name" value="RVT_3"/>
    <property type="match status" value="1"/>
</dbReference>
<protein>
    <submittedName>
        <fullName evidence="2">Ribonuclease HI</fullName>
        <ecNumber evidence="2">3.1.26.4</ecNumber>
    </submittedName>
</protein>
<keyword evidence="2" id="KW-0378">Hydrolase</keyword>
<reference evidence="2 3" key="1">
    <citation type="submission" date="2020-08" db="EMBL/GenBank/DDBJ databases">
        <title>Genomic Encyclopedia of Type Strains, Phase IV (KMG-IV): sequencing the most valuable type-strain genomes for metagenomic binning, comparative biology and taxonomic classification.</title>
        <authorList>
            <person name="Goeker M."/>
        </authorList>
    </citation>
    <scope>NUCLEOTIDE SEQUENCE [LARGE SCALE GENOMIC DNA]</scope>
    <source>
        <strain evidence="2 3">DSM 103336</strain>
    </source>
</reference>
<evidence type="ECO:0000313" key="3">
    <source>
        <dbReference type="Proteomes" id="UP000546701"/>
    </source>
</evidence>
<dbReference type="AlphaFoldDB" id="A0A7W9F3K6"/>
<dbReference type="InterPro" id="IPR012337">
    <property type="entry name" value="RNaseH-like_sf"/>
</dbReference>
<proteinExistence type="predicted"/>
<organism evidence="2 3">
    <name type="scientific">Sphingomonas prati</name>
    <dbReference type="NCBI Taxonomy" id="1843237"/>
    <lineage>
        <taxon>Bacteria</taxon>
        <taxon>Pseudomonadati</taxon>
        <taxon>Pseudomonadota</taxon>
        <taxon>Alphaproteobacteria</taxon>
        <taxon>Sphingomonadales</taxon>
        <taxon>Sphingomonadaceae</taxon>
        <taxon>Sphingomonas</taxon>
    </lineage>
</organism>